<keyword evidence="6" id="KW-1185">Reference proteome</keyword>
<dbReference type="Proteomes" id="UP000248961">
    <property type="component" value="Unassembled WGS sequence"/>
</dbReference>
<sequence length="420" mass="46955">MCQSPGDSRRLLDLAASISTATTKMDAYLKERNLPYPSFEPNAPQTLPRELQDAKDSILDAASELHDLLTDPLTAFFESAPVGFMSLMLIQRFGIADLFGPEKEMSFALIAEKTGLSEGVVKNTIRHAMTMRVFREPRKGFVGHTPRSMAMRDGDMARFMEFAMEELTPGVLSAAKACEKWPQSGEPNHTGFSLSQNTDLSLYETLAKDPVRAARMANAMHVWATSGSYPASRVVNEYDWGRLGAGTVVDVGGSRGHVAVAIASRFPSLKFMVQDLPSTIAGAEADLPPQLADRVSFMAHNFFQEQPVVASAYFFRWIFHNWSDNYCIKILRALIPALRPGALLIVNEICMPEPGEIPVWRERLARTMTLGMISMFNSYERDLDDWTRLFQKADPRFQFVDIQHITGTEMALIEVKWTGE</sequence>
<dbReference type="PROSITE" id="PS51683">
    <property type="entry name" value="SAM_OMT_II"/>
    <property type="match status" value="1"/>
</dbReference>
<reference evidence="5 6" key="1">
    <citation type="submission" date="2018-02" db="EMBL/GenBank/DDBJ databases">
        <title>The genomes of Aspergillus section Nigri reveals drivers in fungal speciation.</title>
        <authorList>
            <consortium name="DOE Joint Genome Institute"/>
            <person name="Vesth T.C."/>
            <person name="Nybo J."/>
            <person name="Theobald S."/>
            <person name="Brandl J."/>
            <person name="Frisvad J.C."/>
            <person name="Nielsen K.F."/>
            <person name="Lyhne E.K."/>
            <person name="Kogle M.E."/>
            <person name="Kuo A."/>
            <person name="Riley R."/>
            <person name="Clum A."/>
            <person name="Nolan M."/>
            <person name="Lipzen A."/>
            <person name="Salamov A."/>
            <person name="Henrissat B."/>
            <person name="Wiebenga A."/>
            <person name="De vries R.P."/>
            <person name="Grigoriev I.V."/>
            <person name="Mortensen U.H."/>
            <person name="Andersen M.R."/>
            <person name="Baker S.E."/>
        </authorList>
    </citation>
    <scope>NUCLEOTIDE SEQUENCE [LARGE SCALE GENOMIC DNA]</scope>
    <source>
        <strain evidence="5 6">CBS 101889</strain>
    </source>
</reference>
<gene>
    <name evidence="5" type="ORF">BO97DRAFT_438103</name>
</gene>
<evidence type="ECO:0000256" key="2">
    <source>
        <dbReference type="ARBA" id="ARBA00022679"/>
    </source>
</evidence>
<keyword evidence="1 5" id="KW-0489">Methyltransferase</keyword>
<dbReference type="PANTHER" id="PTHR43712:SF12">
    <property type="entry name" value="STERIGMATOCYSTIN 8-O-METHYLTRANSFERASE"/>
    <property type="match status" value="1"/>
</dbReference>
<dbReference type="InterPro" id="IPR029063">
    <property type="entry name" value="SAM-dependent_MTases_sf"/>
</dbReference>
<accession>A0A395HIQ9</accession>
<dbReference type="GO" id="GO:0032259">
    <property type="term" value="P:methylation"/>
    <property type="evidence" value="ECO:0007669"/>
    <property type="project" value="UniProtKB-KW"/>
</dbReference>
<dbReference type="Gene3D" id="1.10.10.10">
    <property type="entry name" value="Winged helix-like DNA-binding domain superfamily/Winged helix DNA-binding domain"/>
    <property type="match status" value="1"/>
</dbReference>
<dbReference type="EMBL" id="KZ824324">
    <property type="protein sequence ID" value="RAL07811.1"/>
    <property type="molecule type" value="Genomic_DNA"/>
</dbReference>
<dbReference type="GO" id="GO:0044550">
    <property type="term" value="P:secondary metabolite biosynthetic process"/>
    <property type="evidence" value="ECO:0007669"/>
    <property type="project" value="UniProtKB-ARBA"/>
</dbReference>
<evidence type="ECO:0000313" key="5">
    <source>
        <dbReference type="EMBL" id="RAL07811.1"/>
    </source>
</evidence>
<evidence type="ECO:0000259" key="4">
    <source>
        <dbReference type="Pfam" id="PF00891"/>
    </source>
</evidence>
<organism evidence="5 6">
    <name type="scientific">Aspergillus homomorphus (strain CBS 101889)</name>
    <dbReference type="NCBI Taxonomy" id="1450537"/>
    <lineage>
        <taxon>Eukaryota</taxon>
        <taxon>Fungi</taxon>
        <taxon>Dikarya</taxon>
        <taxon>Ascomycota</taxon>
        <taxon>Pezizomycotina</taxon>
        <taxon>Eurotiomycetes</taxon>
        <taxon>Eurotiomycetidae</taxon>
        <taxon>Eurotiales</taxon>
        <taxon>Aspergillaceae</taxon>
        <taxon>Aspergillus</taxon>
        <taxon>Aspergillus subgen. Circumdati</taxon>
    </lineage>
</organism>
<dbReference type="InterPro" id="IPR036390">
    <property type="entry name" value="WH_DNA-bd_sf"/>
</dbReference>
<feature type="domain" description="O-methyltransferase C-terminal" evidence="4">
    <location>
        <begin position="201"/>
        <end position="393"/>
    </location>
</feature>
<keyword evidence="2 5" id="KW-0808">Transferase</keyword>
<dbReference type="Gene3D" id="3.40.50.150">
    <property type="entry name" value="Vaccinia Virus protein VP39"/>
    <property type="match status" value="1"/>
</dbReference>
<protein>
    <submittedName>
        <fullName evidence="5">S-adenosyl-L-methionine-dependent methyltransferase</fullName>
    </submittedName>
</protein>
<dbReference type="AlphaFoldDB" id="A0A395HIQ9"/>
<dbReference type="InterPro" id="IPR001077">
    <property type="entry name" value="COMT_C"/>
</dbReference>
<dbReference type="VEuPathDB" id="FungiDB:BO97DRAFT_438103"/>
<dbReference type="SUPFAM" id="SSF53335">
    <property type="entry name" value="S-adenosyl-L-methionine-dependent methyltransferases"/>
    <property type="match status" value="1"/>
</dbReference>
<name>A0A395HIQ9_ASPHC</name>
<dbReference type="GO" id="GO:0008171">
    <property type="term" value="F:O-methyltransferase activity"/>
    <property type="evidence" value="ECO:0007669"/>
    <property type="project" value="InterPro"/>
</dbReference>
<evidence type="ECO:0000256" key="3">
    <source>
        <dbReference type="ARBA" id="ARBA00022691"/>
    </source>
</evidence>
<evidence type="ECO:0000313" key="6">
    <source>
        <dbReference type="Proteomes" id="UP000248961"/>
    </source>
</evidence>
<dbReference type="RefSeq" id="XP_025546965.1">
    <property type="nucleotide sequence ID" value="XM_025697897.1"/>
</dbReference>
<dbReference type="OrthoDB" id="1606438at2759"/>
<keyword evidence="3" id="KW-0949">S-adenosyl-L-methionine</keyword>
<dbReference type="Pfam" id="PF00891">
    <property type="entry name" value="Methyltransf_2"/>
    <property type="match status" value="1"/>
</dbReference>
<dbReference type="GeneID" id="37202186"/>
<dbReference type="InterPro" id="IPR036388">
    <property type="entry name" value="WH-like_DNA-bd_sf"/>
</dbReference>
<dbReference type="SUPFAM" id="SSF46785">
    <property type="entry name" value="Winged helix' DNA-binding domain"/>
    <property type="match status" value="1"/>
</dbReference>
<dbReference type="PANTHER" id="PTHR43712">
    <property type="entry name" value="PUTATIVE (AFU_ORTHOLOGUE AFUA_4G14580)-RELATED"/>
    <property type="match status" value="1"/>
</dbReference>
<dbReference type="InterPro" id="IPR016461">
    <property type="entry name" value="COMT-like"/>
</dbReference>
<evidence type="ECO:0000256" key="1">
    <source>
        <dbReference type="ARBA" id="ARBA00022603"/>
    </source>
</evidence>
<proteinExistence type="predicted"/>
<dbReference type="STRING" id="1450537.A0A395HIQ9"/>